<comment type="similarity">
    <text evidence="1 7">Belongs to the peptidase S24 family.</text>
</comment>
<organism evidence="9 10">
    <name type="scientific">Dyadobacter soli</name>
    <dbReference type="NCBI Taxonomy" id="659014"/>
    <lineage>
        <taxon>Bacteria</taxon>
        <taxon>Pseudomonadati</taxon>
        <taxon>Bacteroidota</taxon>
        <taxon>Cytophagia</taxon>
        <taxon>Cytophagales</taxon>
        <taxon>Spirosomataceae</taxon>
        <taxon>Dyadobacter</taxon>
    </lineage>
</organism>
<evidence type="ECO:0000313" key="9">
    <source>
        <dbReference type="EMBL" id="SDG31269.1"/>
    </source>
</evidence>
<feature type="domain" description="Peptidase S24/S26A/S26B/S26C" evidence="8">
    <location>
        <begin position="26"/>
        <end position="139"/>
    </location>
</feature>
<dbReference type="RefSeq" id="WP_090155932.1">
    <property type="nucleotide sequence ID" value="NZ_FNAN01000017.1"/>
</dbReference>
<dbReference type="InterPro" id="IPR006197">
    <property type="entry name" value="Peptidase_S24_LexA"/>
</dbReference>
<reference evidence="10" key="1">
    <citation type="submission" date="2016-10" db="EMBL/GenBank/DDBJ databases">
        <authorList>
            <person name="Varghese N."/>
            <person name="Submissions S."/>
        </authorList>
    </citation>
    <scope>NUCLEOTIDE SEQUENCE [LARGE SCALE GENOMIC DNA]</scope>
    <source>
        <strain evidence="10">DSM 25329</strain>
    </source>
</reference>
<keyword evidence="6" id="KW-0742">SOS response</keyword>
<evidence type="ECO:0000256" key="2">
    <source>
        <dbReference type="ARBA" id="ARBA00022763"/>
    </source>
</evidence>
<dbReference type="NCBIfam" id="NF007621">
    <property type="entry name" value="PRK10276.1"/>
    <property type="match status" value="1"/>
</dbReference>
<dbReference type="GO" id="GO:0009432">
    <property type="term" value="P:SOS response"/>
    <property type="evidence" value="ECO:0007669"/>
    <property type="project" value="UniProtKB-KW"/>
</dbReference>
<keyword evidence="10" id="KW-1185">Reference proteome</keyword>
<evidence type="ECO:0000256" key="1">
    <source>
        <dbReference type="ARBA" id="ARBA00007484"/>
    </source>
</evidence>
<keyword evidence="2" id="KW-0227">DNA damage</keyword>
<keyword evidence="3 7" id="KW-0378">Hydrolase</keyword>
<dbReference type="InterPro" id="IPR015927">
    <property type="entry name" value="Peptidase_S24_S26A/B/C"/>
</dbReference>
<dbReference type="AlphaFoldDB" id="A0A1G7T9G9"/>
<dbReference type="GO" id="GO:0006355">
    <property type="term" value="P:regulation of DNA-templated transcription"/>
    <property type="evidence" value="ECO:0007669"/>
    <property type="project" value="InterPro"/>
</dbReference>
<dbReference type="STRING" id="659014.SAMN04487996_117121"/>
<dbReference type="Gene3D" id="2.10.109.10">
    <property type="entry name" value="Umud Fragment, subunit A"/>
    <property type="match status" value="1"/>
</dbReference>
<dbReference type="GO" id="GO:0003677">
    <property type="term" value="F:DNA binding"/>
    <property type="evidence" value="ECO:0007669"/>
    <property type="project" value="InterPro"/>
</dbReference>
<keyword evidence="5" id="KW-0234">DNA repair</keyword>
<proteinExistence type="inferred from homology"/>
<accession>A0A1G7T9G9</accession>
<dbReference type="CDD" id="cd06529">
    <property type="entry name" value="S24_LexA-like"/>
    <property type="match status" value="1"/>
</dbReference>
<dbReference type="SUPFAM" id="SSF51306">
    <property type="entry name" value="LexA/Signal peptidase"/>
    <property type="match status" value="1"/>
</dbReference>
<evidence type="ECO:0000313" key="10">
    <source>
        <dbReference type="Proteomes" id="UP000198748"/>
    </source>
</evidence>
<dbReference type="GO" id="GO:0016787">
    <property type="term" value="F:hydrolase activity"/>
    <property type="evidence" value="ECO:0007669"/>
    <property type="project" value="UniProtKB-KW"/>
</dbReference>
<dbReference type="InterPro" id="IPR036286">
    <property type="entry name" value="LexA/Signal_pep-like_sf"/>
</dbReference>
<keyword evidence="4 7" id="KW-0068">Autocatalytic cleavage</keyword>
<dbReference type="EMBL" id="FNAN01000017">
    <property type="protein sequence ID" value="SDG31269.1"/>
    <property type="molecule type" value="Genomic_DNA"/>
</dbReference>
<gene>
    <name evidence="9" type="ORF">SAMN04487996_117121</name>
</gene>
<sequence length="146" mass="16311">MEEITGAQSLTIYRQINGVSWLTALIPAISAGFPSPAADFIDLEIDLQKEIVKNPASTFYGRVKGTSMCDVHIDDGDILVIDKSLPCRDNCIAVCFLNGEFLVKRVRYDEGGCWLVAENEQYTPIWVGQDTEFLVWGIVTNVIKFF</sequence>
<dbReference type="Proteomes" id="UP000198748">
    <property type="component" value="Unassembled WGS sequence"/>
</dbReference>
<name>A0A1G7T9G9_9BACT</name>
<evidence type="ECO:0000259" key="8">
    <source>
        <dbReference type="Pfam" id="PF00717"/>
    </source>
</evidence>
<dbReference type="InterPro" id="IPR039418">
    <property type="entry name" value="LexA-like"/>
</dbReference>
<evidence type="ECO:0000256" key="6">
    <source>
        <dbReference type="ARBA" id="ARBA00023236"/>
    </source>
</evidence>
<evidence type="ECO:0000256" key="7">
    <source>
        <dbReference type="RuleBase" id="RU003991"/>
    </source>
</evidence>
<evidence type="ECO:0000256" key="3">
    <source>
        <dbReference type="ARBA" id="ARBA00022801"/>
    </source>
</evidence>
<protein>
    <submittedName>
        <fullName evidence="9">DNA polymerase V</fullName>
    </submittedName>
</protein>
<evidence type="ECO:0000256" key="5">
    <source>
        <dbReference type="ARBA" id="ARBA00023204"/>
    </source>
</evidence>
<dbReference type="InterPro" id="IPR050077">
    <property type="entry name" value="LexA_repressor"/>
</dbReference>
<evidence type="ECO:0000256" key="4">
    <source>
        <dbReference type="ARBA" id="ARBA00022813"/>
    </source>
</evidence>
<dbReference type="PANTHER" id="PTHR33516:SF2">
    <property type="entry name" value="LEXA REPRESSOR-RELATED"/>
    <property type="match status" value="1"/>
</dbReference>
<dbReference type="PRINTS" id="PR00726">
    <property type="entry name" value="LEXASERPTASE"/>
</dbReference>
<dbReference type="Pfam" id="PF00717">
    <property type="entry name" value="Peptidase_S24"/>
    <property type="match status" value="1"/>
</dbReference>
<dbReference type="OrthoDB" id="9787787at2"/>
<dbReference type="GO" id="GO:0006281">
    <property type="term" value="P:DNA repair"/>
    <property type="evidence" value="ECO:0007669"/>
    <property type="project" value="UniProtKB-KW"/>
</dbReference>
<dbReference type="PANTHER" id="PTHR33516">
    <property type="entry name" value="LEXA REPRESSOR"/>
    <property type="match status" value="1"/>
</dbReference>